<dbReference type="Proteomes" id="UP000000305">
    <property type="component" value="Unassembled WGS sequence"/>
</dbReference>
<accession>E9GZQ4</accession>
<protein>
    <submittedName>
        <fullName evidence="2">Uncharacterized protein</fullName>
    </submittedName>
</protein>
<sequence>MKYTEEGVDGRRRRRTGVQQRQAPSVRTLRAITTARCTRADEISHIPDLLGVGFNPFLFSQTWCGRHPYSSWKPPPKKKEKENNKMNSHQQMQRVSELRMRRWGRSEATARASLSSSELELSLRSSSLNTSFSTSETICETATTSSPSTRERRSYNTISRTASTAGSDSPVNFEFCRAGSGTSQSVYHGGGSSRAASPLLNGSSPCPSPTSRSPRSPMTPRSPRSPRSPCRSPSSQQPSPGHQTPPSASPHRYSSRRRSGVQIGNLARLASRRSSRDSEAGEPSPLQCVRNTQRRTSNFLEIPGEFL</sequence>
<dbReference type="InParanoid" id="E9GZQ4"/>
<feature type="region of interest" description="Disordered" evidence="1">
    <location>
        <begin position="69"/>
        <end position="102"/>
    </location>
</feature>
<feature type="region of interest" description="Disordered" evidence="1">
    <location>
        <begin position="1"/>
        <end position="24"/>
    </location>
</feature>
<feature type="compositionally biased region" description="Basic and acidic residues" evidence="1">
    <location>
        <begin position="1"/>
        <end position="10"/>
    </location>
</feature>
<evidence type="ECO:0000313" key="2">
    <source>
        <dbReference type="EMBL" id="EFX75064.1"/>
    </source>
</evidence>
<evidence type="ECO:0000256" key="1">
    <source>
        <dbReference type="SAM" id="MobiDB-lite"/>
    </source>
</evidence>
<feature type="compositionally biased region" description="Low complexity" evidence="1">
    <location>
        <begin position="203"/>
        <end position="246"/>
    </location>
</feature>
<feature type="region of interest" description="Disordered" evidence="1">
    <location>
        <begin position="134"/>
        <end position="295"/>
    </location>
</feature>
<dbReference type="KEGG" id="dpx:DAPPUDRAFT_108293"/>
<feature type="compositionally biased region" description="Low complexity" evidence="1">
    <location>
        <begin position="134"/>
        <end position="148"/>
    </location>
</feature>
<keyword evidence="3" id="KW-1185">Reference proteome</keyword>
<name>E9GZQ4_DAPPU</name>
<organism evidence="2 3">
    <name type="scientific">Daphnia pulex</name>
    <name type="common">Water flea</name>
    <dbReference type="NCBI Taxonomy" id="6669"/>
    <lineage>
        <taxon>Eukaryota</taxon>
        <taxon>Metazoa</taxon>
        <taxon>Ecdysozoa</taxon>
        <taxon>Arthropoda</taxon>
        <taxon>Crustacea</taxon>
        <taxon>Branchiopoda</taxon>
        <taxon>Diplostraca</taxon>
        <taxon>Cladocera</taxon>
        <taxon>Anomopoda</taxon>
        <taxon>Daphniidae</taxon>
        <taxon>Daphnia</taxon>
    </lineage>
</organism>
<feature type="compositionally biased region" description="Polar residues" evidence="1">
    <location>
        <begin position="155"/>
        <end position="170"/>
    </location>
</feature>
<dbReference type="EMBL" id="GL732578">
    <property type="protein sequence ID" value="EFX75064.1"/>
    <property type="molecule type" value="Genomic_DNA"/>
</dbReference>
<gene>
    <name evidence="2" type="ORF">DAPPUDRAFT_108293</name>
</gene>
<reference evidence="2 3" key="1">
    <citation type="journal article" date="2011" name="Science">
        <title>The ecoresponsive genome of Daphnia pulex.</title>
        <authorList>
            <person name="Colbourne J.K."/>
            <person name="Pfrender M.E."/>
            <person name="Gilbert D."/>
            <person name="Thomas W.K."/>
            <person name="Tucker A."/>
            <person name="Oakley T.H."/>
            <person name="Tokishita S."/>
            <person name="Aerts A."/>
            <person name="Arnold G.J."/>
            <person name="Basu M.K."/>
            <person name="Bauer D.J."/>
            <person name="Caceres C.E."/>
            <person name="Carmel L."/>
            <person name="Casola C."/>
            <person name="Choi J.H."/>
            <person name="Detter J.C."/>
            <person name="Dong Q."/>
            <person name="Dusheyko S."/>
            <person name="Eads B.D."/>
            <person name="Frohlich T."/>
            <person name="Geiler-Samerotte K.A."/>
            <person name="Gerlach D."/>
            <person name="Hatcher P."/>
            <person name="Jogdeo S."/>
            <person name="Krijgsveld J."/>
            <person name="Kriventseva E.V."/>
            <person name="Kultz D."/>
            <person name="Laforsch C."/>
            <person name="Lindquist E."/>
            <person name="Lopez J."/>
            <person name="Manak J.R."/>
            <person name="Muller J."/>
            <person name="Pangilinan J."/>
            <person name="Patwardhan R.P."/>
            <person name="Pitluck S."/>
            <person name="Pritham E.J."/>
            <person name="Rechtsteiner A."/>
            <person name="Rho M."/>
            <person name="Rogozin I.B."/>
            <person name="Sakarya O."/>
            <person name="Salamov A."/>
            <person name="Schaack S."/>
            <person name="Shapiro H."/>
            <person name="Shiga Y."/>
            <person name="Skalitzky C."/>
            <person name="Smith Z."/>
            <person name="Souvorov A."/>
            <person name="Sung W."/>
            <person name="Tang Z."/>
            <person name="Tsuchiya D."/>
            <person name="Tu H."/>
            <person name="Vos H."/>
            <person name="Wang M."/>
            <person name="Wolf Y.I."/>
            <person name="Yamagata H."/>
            <person name="Yamada T."/>
            <person name="Ye Y."/>
            <person name="Shaw J.R."/>
            <person name="Andrews J."/>
            <person name="Crease T.J."/>
            <person name="Tang H."/>
            <person name="Lucas S.M."/>
            <person name="Robertson H.M."/>
            <person name="Bork P."/>
            <person name="Koonin E.V."/>
            <person name="Zdobnov E.M."/>
            <person name="Grigoriev I.V."/>
            <person name="Lynch M."/>
            <person name="Boore J.L."/>
        </authorList>
    </citation>
    <scope>NUCLEOTIDE SEQUENCE [LARGE SCALE GENOMIC DNA]</scope>
</reference>
<proteinExistence type="predicted"/>
<dbReference type="AlphaFoldDB" id="E9GZQ4"/>
<dbReference type="HOGENOM" id="CLU_906930_0_0_1"/>
<evidence type="ECO:0000313" key="3">
    <source>
        <dbReference type="Proteomes" id="UP000000305"/>
    </source>
</evidence>